<reference evidence="3 4" key="1">
    <citation type="submission" date="2018-05" db="EMBL/GenBank/DDBJ databases">
        <title>Genome sequencing and assembly of the regulated plant pathogen Lachnellula willkommii and related sister species for the development of diagnostic species identification markers.</title>
        <authorList>
            <person name="Giroux E."/>
            <person name="Bilodeau G."/>
        </authorList>
    </citation>
    <scope>NUCLEOTIDE SEQUENCE [LARGE SCALE GENOMIC DNA]</scope>
    <source>
        <strain evidence="3 4">CBS 268.59</strain>
    </source>
</reference>
<keyword evidence="2" id="KW-0472">Membrane</keyword>
<proteinExistence type="predicted"/>
<accession>A0A8T9C078</accession>
<protein>
    <recommendedName>
        <fullName evidence="5">Alpha-1,2-mannosyltransferase</fullName>
    </recommendedName>
</protein>
<dbReference type="Proteomes" id="UP000469558">
    <property type="component" value="Unassembled WGS sequence"/>
</dbReference>
<keyword evidence="2" id="KW-1133">Transmembrane helix</keyword>
<gene>
    <name evidence="3" type="ORF">LSUE1_G005445</name>
</gene>
<keyword evidence="4" id="KW-1185">Reference proteome</keyword>
<evidence type="ECO:0000256" key="1">
    <source>
        <dbReference type="SAM" id="MobiDB-lite"/>
    </source>
</evidence>
<organism evidence="3 4">
    <name type="scientific">Lachnellula suecica</name>
    <dbReference type="NCBI Taxonomy" id="602035"/>
    <lineage>
        <taxon>Eukaryota</taxon>
        <taxon>Fungi</taxon>
        <taxon>Dikarya</taxon>
        <taxon>Ascomycota</taxon>
        <taxon>Pezizomycotina</taxon>
        <taxon>Leotiomycetes</taxon>
        <taxon>Helotiales</taxon>
        <taxon>Lachnaceae</taxon>
        <taxon>Lachnellula</taxon>
    </lineage>
</organism>
<feature type="compositionally biased region" description="Polar residues" evidence="1">
    <location>
        <begin position="50"/>
        <end position="69"/>
    </location>
</feature>
<evidence type="ECO:0000256" key="2">
    <source>
        <dbReference type="SAM" id="Phobius"/>
    </source>
</evidence>
<evidence type="ECO:0000313" key="3">
    <source>
        <dbReference type="EMBL" id="TVY73464.1"/>
    </source>
</evidence>
<dbReference type="EMBL" id="QGMK01001072">
    <property type="protein sequence ID" value="TVY73464.1"/>
    <property type="molecule type" value="Genomic_DNA"/>
</dbReference>
<feature type="region of interest" description="Disordered" evidence="1">
    <location>
        <begin position="47"/>
        <end position="73"/>
    </location>
</feature>
<comment type="caution">
    <text evidence="3">The sequence shown here is derived from an EMBL/GenBank/DDBJ whole genome shotgun (WGS) entry which is preliminary data.</text>
</comment>
<evidence type="ECO:0000313" key="4">
    <source>
        <dbReference type="Proteomes" id="UP000469558"/>
    </source>
</evidence>
<dbReference type="Pfam" id="PF11927">
    <property type="entry name" value="HODM_asu-like"/>
    <property type="match status" value="1"/>
</dbReference>
<dbReference type="InterPro" id="IPR021848">
    <property type="entry name" value="HODM_asu-like"/>
</dbReference>
<keyword evidence="2" id="KW-0812">Transmembrane</keyword>
<dbReference type="OrthoDB" id="5043642at2759"/>
<sequence>MGFLTLVLDKWRVGLGAIFVLSSLAILVVGKRQRAAVLDRLQFHRRRASGASTPPRSFSPDKTPTDSKASSSISSIPDYINAFPPSRRSVLAELAKTASPENAKVLLAEGPDLEILVKDALPTTRAYDLQNASPKYTPTGFSTAEIKAMGDFPAYDVLSGVPLPLPYENFDPTKAVPRPYRPFRWAYHQTMSLTKLEPDWWLEVDNQYASRIKERQGLFRKYGSKVLDFLPGSELVCKELMEMCLQFYCARYPACFSLSSDKSTFHNKLLQTDTDIKSMHPLHVLLNNVPEDFGIVLRNEKDGMYYFRAGVICSSLGWNVGTKIGMGLQEIHKPIPDYKEKMSFSMDRYFSKMPTSAPIQRGSWGIEAGAPLFMPPGDPHEKLREIQRSDLTIEECNLRVDWQTLRRLPLSGGVVFNFTALFTPVQEFRDEPYIPALLLKILKEGKKNLMDYKGTWHVEHICIPELEEYAREQVAKGLVQPENAEEETWNVTTLEENPFFPGWQEKWNRQQGC</sequence>
<feature type="transmembrane region" description="Helical" evidence="2">
    <location>
        <begin position="12"/>
        <end position="30"/>
    </location>
</feature>
<dbReference type="AlphaFoldDB" id="A0A8T9C078"/>
<evidence type="ECO:0008006" key="5">
    <source>
        <dbReference type="Google" id="ProtNLM"/>
    </source>
</evidence>
<name>A0A8T9C078_9HELO</name>